<keyword evidence="2" id="KW-0813">Transport</keyword>
<evidence type="ECO:0000256" key="6">
    <source>
        <dbReference type="SAM" id="Phobius"/>
    </source>
</evidence>
<feature type="transmembrane region" description="Helical" evidence="6">
    <location>
        <begin position="174"/>
        <end position="195"/>
    </location>
</feature>
<dbReference type="OrthoDB" id="9816041at2"/>
<feature type="transmembrane region" description="Helical" evidence="6">
    <location>
        <begin position="143"/>
        <end position="162"/>
    </location>
</feature>
<evidence type="ECO:0000313" key="9">
    <source>
        <dbReference type="Proteomes" id="UP000292886"/>
    </source>
</evidence>
<sequence>MAQTEKNVPKVKVPRQVILAIVATGIMSFAGIMSGTSMNVTFPTIMEEFQINIATVQWVTTAYLLAVSLIMTTSAYFKAILAPRKIFIMGFIAFLLGVCTSALAPTFAILLVGRIIAGVGTGLLMPLMFNIILTGVPLSRIGTFMGIGSMILQMAPAFGPTVSGTMTYYANWRYIFWVLIPVALIAFVIGLRNIATTQPKIAKPVQFDFLRFGLLGGTYFALLYGLASIGEYGGIGIQFIVPLLIAIGLMTIFIKRSQVATKMFLNVQVFKHKAFIYSLLIYMVIQFSNLGLNFMLPNFGIIALGMSVLFAGLMLLPGSLIGALVAPAFGRMLDTLGARKPLYLGNGIFTVTFALFVLLGNYMSAGVITILYLMFTLGRSMIFGNSMANGLRQLPAEIRPDGNAIFNTAQQIAGALGTTVMSLFMTTGSGAPDTVAYFGSVKAWMFLMCLGLVNFVFLSKIFKYSNK</sequence>
<dbReference type="Proteomes" id="UP000292886">
    <property type="component" value="Chromosome"/>
</dbReference>
<dbReference type="SUPFAM" id="SSF103473">
    <property type="entry name" value="MFS general substrate transporter"/>
    <property type="match status" value="1"/>
</dbReference>
<organism evidence="8 9">
    <name type="scientific">Periweissella cryptocerci</name>
    <dbReference type="NCBI Taxonomy" id="2506420"/>
    <lineage>
        <taxon>Bacteria</taxon>
        <taxon>Bacillati</taxon>
        <taxon>Bacillota</taxon>
        <taxon>Bacilli</taxon>
        <taxon>Lactobacillales</taxon>
        <taxon>Lactobacillaceae</taxon>
        <taxon>Periweissella</taxon>
    </lineage>
</organism>
<accession>A0A4P6YUR4</accession>
<protein>
    <submittedName>
        <fullName evidence="8">MFS transporter</fullName>
    </submittedName>
</protein>
<keyword evidence="3 6" id="KW-0812">Transmembrane</keyword>
<feature type="transmembrane region" description="Helical" evidence="6">
    <location>
        <begin position="341"/>
        <end position="359"/>
    </location>
</feature>
<feature type="transmembrane region" description="Helical" evidence="6">
    <location>
        <begin position="301"/>
        <end position="329"/>
    </location>
</feature>
<reference evidence="9" key="1">
    <citation type="submission" date="2019-03" db="EMBL/GenBank/DDBJ databases">
        <title>Weissella sp. 26KH-42 Genome sequencing.</title>
        <authorList>
            <person name="Heo J."/>
            <person name="Kim S.-J."/>
            <person name="Kim J.-S."/>
            <person name="Hong S.-B."/>
            <person name="Kwon S.-W."/>
        </authorList>
    </citation>
    <scope>NUCLEOTIDE SEQUENCE [LARGE SCALE GENOMIC DNA]</scope>
    <source>
        <strain evidence="9">26KH-42</strain>
    </source>
</reference>
<feature type="domain" description="Major facilitator superfamily (MFS) profile" evidence="7">
    <location>
        <begin position="20"/>
        <end position="466"/>
    </location>
</feature>
<evidence type="ECO:0000256" key="2">
    <source>
        <dbReference type="ARBA" id="ARBA00022448"/>
    </source>
</evidence>
<comment type="subcellular location">
    <subcellularLocation>
        <location evidence="1">Cell membrane</location>
        <topology evidence="1">Multi-pass membrane protein</topology>
    </subcellularLocation>
</comment>
<gene>
    <name evidence="8" type="ORF">EQG49_08595</name>
</gene>
<dbReference type="PROSITE" id="PS50850">
    <property type="entry name" value="MFS"/>
    <property type="match status" value="1"/>
</dbReference>
<dbReference type="Pfam" id="PF07690">
    <property type="entry name" value="MFS_1"/>
    <property type="match status" value="1"/>
</dbReference>
<dbReference type="InterPro" id="IPR036259">
    <property type="entry name" value="MFS_trans_sf"/>
</dbReference>
<evidence type="ECO:0000256" key="1">
    <source>
        <dbReference type="ARBA" id="ARBA00004651"/>
    </source>
</evidence>
<dbReference type="PANTHER" id="PTHR42718:SF9">
    <property type="entry name" value="MAJOR FACILITATOR SUPERFAMILY MULTIDRUG TRANSPORTER MFSC"/>
    <property type="match status" value="1"/>
</dbReference>
<dbReference type="EMBL" id="CP037940">
    <property type="protein sequence ID" value="QBO36528.1"/>
    <property type="molecule type" value="Genomic_DNA"/>
</dbReference>
<feature type="transmembrane region" description="Helical" evidence="6">
    <location>
        <begin position="235"/>
        <end position="254"/>
    </location>
</feature>
<feature type="transmembrane region" description="Helical" evidence="6">
    <location>
        <begin position="365"/>
        <end position="383"/>
    </location>
</feature>
<feature type="transmembrane region" description="Helical" evidence="6">
    <location>
        <begin position="115"/>
        <end position="136"/>
    </location>
</feature>
<dbReference type="RefSeq" id="WP_133363605.1">
    <property type="nucleotide sequence ID" value="NZ_CP037940.1"/>
</dbReference>
<evidence type="ECO:0000313" key="8">
    <source>
        <dbReference type="EMBL" id="QBO36528.1"/>
    </source>
</evidence>
<evidence type="ECO:0000256" key="5">
    <source>
        <dbReference type="ARBA" id="ARBA00023136"/>
    </source>
</evidence>
<feature type="transmembrane region" description="Helical" evidence="6">
    <location>
        <begin position="17"/>
        <end position="36"/>
    </location>
</feature>
<dbReference type="PANTHER" id="PTHR42718">
    <property type="entry name" value="MAJOR FACILITATOR SUPERFAMILY MULTIDRUG TRANSPORTER MFSC"/>
    <property type="match status" value="1"/>
</dbReference>
<dbReference type="KEGG" id="wei:EQG49_08595"/>
<evidence type="ECO:0000256" key="4">
    <source>
        <dbReference type="ARBA" id="ARBA00022989"/>
    </source>
</evidence>
<evidence type="ECO:0000259" key="7">
    <source>
        <dbReference type="PROSITE" id="PS50850"/>
    </source>
</evidence>
<feature type="transmembrane region" description="Helical" evidence="6">
    <location>
        <begin position="274"/>
        <end position="295"/>
    </location>
</feature>
<name>A0A4P6YUR4_9LACO</name>
<proteinExistence type="predicted"/>
<feature type="transmembrane region" description="Helical" evidence="6">
    <location>
        <begin position="404"/>
        <end position="424"/>
    </location>
</feature>
<feature type="transmembrane region" description="Helical" evidence="6">
    <location>
        <begin position="444"/>
        <end position="462"/>
    </location>
</feature>
<dbReference type="InterPro" id="IPR011701">
    <property type="entry name" value="MFS"/>
</dbReference>
<feature type="transmembrane region" description="Helical" evidence="6">
    <location>
        <begin position="56"/>
        <end position="77"/>
    </location>
</feature>
<dbReference type="AlphaFoldDB" id="A0A4P6YUR4"/>
<dbReference type="GO" id="GO:0005886">
    <property type="term" value="C:plasma membrane"/>
    <property type="evidence" value="ECO:0007669"/>
    <property type="project" value="UniProtKB-SubCell"/>
</dbReference>
<keyword evidence="4 6" id="KW-1133">Transmembrane helix</keyword>
<feature type="transmembrane region" description="Helical" evidence="6">
    <location>
        <begin position="207"/>
        <end position="229"/>
    </location>
</feature>
<dbReference type="Gene3D" id="1.20.1250.20">
    <property type="entry name" value="MFS general substrate transporter like domains"/>
    <property type="match status" value="2"/>
</dbReference>
<dbReference type="PRINTS" id="PR01036">
    <property type="entry name" value="TCRTETB"/>
</dbReference>
<evidence type="ECO:0000256" key="3">
    <source>
        <dbReference type="ARBA" id="ARBA00022692"/>
    </source>
</evidence>
<dbReference type="GO" id="GO:0022857">
    <property type="term" value="F:transmembrane transporter activity"/>
    <property type="evidence" value="ECO:0007669"/>
    <property type="project" value="InterPro"/>
</dbReference>
<feature type="transmembrane region" description="Helical" evidence="6">
    <location>
        <begin position="86"/>
        <end position="109"/>
    </location>
</feature>
<keyword evidence="5 6" id="KW-0472">Membrane</keyword>
<dbReference type="InterPro" id="IPR020846">
    <property type="entry name" value="MFS_dom"/>
</dbReference>
<keyword evidence="9" id="KW-1185">Reference proteome</keyword>